<sequence>MNTISIQMAFFILWETVRGFIKG</sequence>
<dbReference type="AlphaFoldDB" id="A0A0E9TI66"/>
<accession>A0A0E9TI66</accession>
<name>A0A0E9TI66_ANGAN</name>
<reference evidence="1" key="1">
    <citation type="submission" date="2014-11" db="EMBL/GenBank/DDBJ databases">
        <authorList>
            <person name="Amaro Gonzalez C."/>
        </authorList>
    </citation>
    <scope>NUCLEOTIDE SEQUENCE</scope>
</reference>
<reference evidence="1" key="2">
    <citation type="journal article" date="2015" name="Fish Shellfish Immunol.">
        <title>Early steps in the European eel (Anguilla anguilla)-Vibrio vulnificus interaction in the gills: Role of the RtxA13 toxin.</title>
        <authorList>
            <person name="Callol A."/>
            <person name="Pajuelo D."/>
            <person name="Ebbesson L."/>
            <person name="Teles M."/>
            <person name="MacKenzie S."/>
            <person name="Amaro C."/>
        </authorList>
    </citation>
    <scope>NUCLEOTIDE SEQUENCE</scope>
</reference>
<proteinExistence type="predicted"/>
<dbReference type="EMBL" id="GBXM01055967">
    <property type="protein sequence ID" value="JAH52610.1"/>
    <property type="molecule type" value="Transcribed_RNA"/>
</dbReference>
<evidence type="ECO:0000313" key="1">
    <source>
        <dbReference type="EMBL" id="JAH52610.1"/>
    </source>
</evidence>
<protein>
    <submittedName>
        <fullName evidence="1">Uncharacterized protein</fullName>
    </submittedName>
</protein>
<organism evidence="1">
    <name type="scientific">Anguilla anguilla</name>
    <name type="common">European freshwater eel</name>
    <name type="synonym">Muraena anguilla</name>
    <dbReference type="NCBI Taxonomy" id="7936"/>
    <lineage>
        <taxon>Eukaryota</taxon>
        <taxon>Metazoa</taxon>
        <taxon>Chordata</taxon>
        <taxon>Craniata</taxon>
        <taxon>Vertebrata</taxon>
        <taxon>Euteleostomi</taxon>
        <taxon>Actinopterygii</taxon>
        <taxon>Neopterygii</taxon>
        <taxon>Teleostei</taxon>
        <taxon>Anguilliformes</taxon>
        <taxon>Anguillidae</taxon>
        <taxon>Anguilla</taxon>
    </lineage>
</organism>